<evidence type="ECO:0000256" key="5">
    <source>
        <dbReference type="ARBA" id="ARBA00023136"/>
    </source>
</evidence>
<comment type="similarity">
    <text evidence="7">Belongs to the TonB-dependent receptor family.</text>
</comment>
<reference evidence="10 11" key="1">
    <citation type="submission" date="2014-04" db="EMBL/GenBank/DDBJ databases">
        <authorList>
            <person name="Sears C."/>
            <person name="Carroll K."/>
            <person name="Sack B.R."/>
            <person name="Qadri F."/>
            <person name="Myers L.L."/>
            <person name="Chung G.-T."/>
            <person name="Escheverria P."/>
            <person name="Fraser C.M."/>
            <person name="Sadzewicz L."/>
            <person name="Shefchek K.A."/>
            <person name="Tallon L."/>
            <person name="Das S.P."/>
            <person name="Daugherty S."/>
            <person name="Mongodin E.F."/>
        </authorList>
    </citation>
    <scope>NUCLEOTIDE SEQUENCE [LARGE SCALE GENOMIC DNA]</scope>
    <source>
        <strain evidence="10 11">3978 T3 ii</strain>
    </source>
</reference>
<gene>
    <name evidence="10" type="ORF">M094_1708</name>
</gene>
<organism evidence="10 11">
    <name type="scientific">Bacteroides uniformis str. 3978 T3 ii</name>
    <dbReference type="NCBI Taxonomy" id="1339349"/>
    <lineage>
        <taxon>Bacteria</taxon>
        <taxon>Pseudomonadati</taxon>
        <taxon>Bacteroidota</taxon>
        <taxon>Bacteroidia</taxon>
        <taxon>Bacteroidales</taxon>
        <taxon>Bacteroidaceae</taxon>
        <taxon>Bacteroides</taxon>
    </lineage>
</organism>
<dbReference type="FunFam" id="2.170.130.10:FF:000008">
    <property type="entry name" value="SusC/RagA family TonB-linked outer membrane protein"/>
    <property type="match status" value="1"/>
</dbReference>
<comment type="subcellular location">
    <subcellularLocation>
        <location evidence="1 7">Cell outer membrane</location>
        <topology evidence="1 7">Multi-pass membrane protein</topology>
    </subcellularLocation>
</comment>
<evidence type="ECO:0000256" key="1">
    <source>
        <dbReference type="ARBA" id="ARBA00004571"/>
    </source>
</evidence>
<dbReference type="Pfam" id="PF07715">
    <property type="entry name" value="Plug"/>
    <property type="match status" value="1"/>
</dbReference>
<dbReference type="InterPro" id="IPR012910">
    <property type="entry name" value="Plug_dom"/>
</dbReference>
<feature type="signal peptide" evidence="8">
    <location>
        <begin position="1"/>
        <end position="33"/>
    </location>
</feature>
<dbReference type="InterPro" id="IPR037066">
    <property type="entry name" value="Plug_dom_sf"/>
</dbReference>
<keyword evidence="4 7" id="KW-0812">Transmembrane</keyword>
<dbReference type="Gene3D" id="2.170.130.10">
    <property type="entry name" value="TonB-dependent receptor, plug domain"/>
    <property type="match status" value="1"/>
</dbReference>
<evidence type="ECO:0000256" key="7">
    <source>
        <dbReference type="PROSITE-ProRule" id="PRU01360"/>
    </source>
</evidence>
<name>A0A078S485_BACUN</name>
<dbReference type="InterPro" id="IPR039426">
    <property type="entry name" value="TonB-dep_rcpt-like"/>
</dbReference>
<dbReference type="SUPFAM" id="SSF49464">
    <property type="entry name" value="Carboxypeptidase regulatory domain-like"/>
    <property type="match status" value="1"/>
</dbReference>
<feature type="domain" description="TonB-dependent receptor plug" evidence="9">
    <location>
        <begin position="136"/>
        <end position="242"/>
    </location>
</feature>
<keyword evidence="6 7" id="KW-0998">Cell outer membrane</keyword>
<dbReference type="SUPFAM" id="SSF56935">
    <property type="entry name" value="Porins"/>
    <property type="match status" value="1"/>
</dbReference>
<dbReference type="PATRIC" id="fig|1339349.3.peg.2861"/>
<accession>A0A078S485</accession>
<protein>
    <submittedName>
        <fullName evidence="10">TonB-linked outer membrane, SusC/RagA family protein</fullName>
    </submittedName>
</protein>
<comment type="caution">
    <text evidence="10">The sequence shown here is derived from an EMBL/GenBank/DDBJ whole genome shotgun (WGS) entry which is preliminary data.</text>
</comment>
<evidence type="ECO:0000256" key="8">
    <source>
        <dbReference type="SAM" id="SignalP"/>
    </source>
</evidence>
<dbReference type="Gene3D" id="2.60.40.1120">
    <property type="entry name" value="Carboxypeptidase-like, regulatory domain"/>
    <property type="match status" value="1"/>
</dbReference>
<evidence type="ECO:0000259" key="9">
    <source>
        <dbReference type="Pfam" id="PF07715"/>
    </source>
</evidence>
<dbReference type="AlphaFoldDB" id="A0A078S485"/>
<evidence type="ECO:0000256" key="3">
    <source>
        <dbReference type="ARBA" id="ARBA00022452"/>
    </source>
</evidence>
<evidence type="ECO:0000256" key="6">
    <source>
        <dbReference type="ARBA" id="ARBA00023237"/>
    </source>
</evidence>
<dbReference type="GO" id="GO:0009279">
    <property type="term" value="C:cell outer membrane"/>
    <property type="evidence" value="ECO:0007669"/>
    <property type="project" value="UniProtKB-SubCell"/>
</dbReference>
<dbReference type="FunFam" id="2.60.40.1120:FF:000003">
    <property type="entry name" value="Outer membrane protein Omp121"/>
    <property type="match status" value="1"/>
</dbReference>
<dbReference type="InterPro" id="IPR023997">
    <property type="entry name" value="TonB-dep_OMP_SusC/RagA_CS"/>
</dbReference>
<evidence type="ECO:0000313" key="10">
    <source>
        <dbReference type="EMBL" id="KDS50777.1"/>
    </source>
</evidence>
<evidence type="ECO:0000313" key="11">
    <source>
        <dbReference type="Proteomes" id="UP000028013"/>
    </source>
</evidence>
<keyword evidence="2 7" id="KW-0813">Transport</keyword>
<feature type="chain" id="PRO_5001745292" evidence="8">
    <location>
        <begin position="34"/>
        <end position="1028"/>
    </location>
</feature>
<evidence type="ECO:0000256" key="4">
    <source>
        <dbReference type="ARBA" id="ARBA00022692"/>
    </source>
</evidence>
<dbReference type="NCBIfam" id="TIGR04056">
    <property type="entry name" value="OMP_RagA_SusC"/>
    <property type="match status" value="1"/>
</dbReference>
<dbReference type="InterPro" id="IPR036942">
    <property type="entry name" value="Beta-barrel_TonB_sf"/>
</dbReference>
<dbReference type="EMBL" id="JNHN01000174">
    <property type="protein sequence ID" value="KDS50777.1"/>
    <property type="molecule type" value="Genomic_DNA"/>
</dbReference>
<dbReference type="InterPro" id="IPR008969">
    <property type="entry name" value="CarboxyPept-like_regulatory"/>
</dbReference>
<dbReference type="PROSITE" id="PS52016">
    <property type="entry name" value="TONB_DEPENDENT_REC_3"/>
    <property type="match status" value="1"/>
</dbReference>
<dbReference type="Proteomes" id="UP000028013">
    <property type="component" value="Unassembled WGS sequence"/>
</dbReference>
<dbReference type="RefSeq" id="WP_035449056.1">
    <property type="nucleotide sequence ID" value="NZ_JNHN01000174.1"/>
</dbReference>
<proteinExistence type="inferred from homology"/>
<keyword evidence="3 7" id="KW-1134">Transmembrane beta strand</keyword>
<dbReference type="Pfam" id="PF13715">
    <property type="entry name" value="CarbopepD_reg_2"/>
    <property type="match status" value="1"/>
</dbReference>
<dbReference type="Gene3D" id="2.40.170.20">
    <property type="entry name" value="TonB-dependent receptor, beta-barrel domain"/>
    <property type="match status" value="1"/>
</dbReference>
<keyword evidence="8" id="KW-0732">Signal</keyword>
<keyword evidence="5 7" id="KW-0472">Membrane</keyword>
<sequence length="1028" mass="114517">MKNEFLKFSSRRILFSAAMVSALLAGSPQMAFAEANDVQAVMQTSVVKGRILDSTGEPIIGASIIEKGTTNGTITDIDGNFSLSVSSSKAILVVSYLGYKSVELSASDKKLNEIVLKEDTEMLDEVVVVGYGAVKKSDLTGAVASVSTKELTAAGISSAAGAMQGVVPGVNIQRSSNKPGSGYNILIRGLNTVSGSTKPLIVIDGVPGAELENINPDDIEKIDILKDASSTAIYGSRATNGVVIVTTKRGKAGAPKVSYDGSVGFKNYMNAPDMMDGQQYVQLAREYSRATKGNGEYVSDDKIFSASELVAIENNNYMDWFDALTSTAWMNSHTLSVSGGTEKSSYVASAGYHNEDGCLQPQFYKRYNLRAAVDVTPNDYFKFGVSLYGTFSDQETGNEDGLQTIYRLRPTYHPTNLVTGEQEFKYGSGQFNPFVTQKNQSWRYKKYDVLSNLFVEFNPIKNLALRSTFSPDLQFIDYGMYAGAYTKRNQGSQATAWYEKTTILNWVWDNMVTYNFDLMKDHHFDLTGVYSMTEYQNEFMRGDGAGLSYNSLWYALQNGAKTNKTQSKYTKTSLMSYLARLNYNYKGKYYVTASMRYDGSSKLAEGHKWGGFFAGALAWRITEEEFMKDIDWLNNLKLRVSFGQSGNDNVGAYQTQGSISGAQYYSFGTNDVIGYVPNNLRNMELGWERTTEYNIGVDFGFLNNRISGSFEYYNRLTEDLIMNKTLPITLGYSSVKANVGSVRNKGFEFVLNTENIRTEDFSWRTSFNIAYNNNKIEKLQYIEDLTSRGKSFEGMKGDYSNLWVVGQPIDINYNLMTIGVWQLDEAEEAAKYGCKPGQYKVLDLDKNGKIDDADRVIDGKRTPDWTGGMVNTFNYKNFDLSVGTSFQLGGRMRNQFYVSYALENNNMNLNNMVKDYWTPENPTNESAQPGNMGTYRGKAGSWGNQKSDVSHTMSSSDFFKITHVSLGYTFDKKLISKSFLTNLRLYCTVQNPMIICADNVIVPEQLPTNVSSTDLMTRNVMFGVNVSF</sequence>
<dbReference type="InterPro" id="IPR023996">
    <property type="entry name" value="TonB-dep_OMP_SusC/RagA"/>
</dbReference>
<dbReference type="NCBIfam" id="TIGR04057">
    <property type="entry name" value="SusC_RagA_signa"/>
    <property type="match status" value="1"/>
</dbReference>
<evidence type="ECO:0000256" key="2">
    <source>
        <dbReference type="ARBA" id="ARBA00022448"/>
    </source>
</evidence>